<proteinExistence type="predicted"/>
<sequence>MGERGMKEERTVEIGREVEVMDRGSAEGAWTDDGHCLDYVAIAWRVNMPSPVSVSPLKQRLRAGTEDI</sequence>
<dbReference type="AlphaFoldDB" id="A0AAN8IID1"/>
<evidence type="ECO:0000313" key="2">
    <source>
        <dbReference type="Proteomes" id="UP001331761"/>
    </source>
</evidence>
<dbReference type="EMBL" id="WIXE01018936">
    <property type="protein sequence ID" value="KAK5970472.1"/>
    <property type="molecule type" value="Genomic_DNA"/>
</dbReference>
<name>A0AAN8IID1_TRICO</name>
<comment type="caution">
    <text evidence="1">The sequence shown here is derived from an EMBL/GenBank/DDBJ whole genome shotgun (WGS) entry which is preliminary data.</text>
</comment>
<evidence type="ECO:0000313" key="1">
    <source>
        <dbReference type="EMBL" id="KAK5970472.1"/>
    </source>
</evidence>
<reference evidence="1 2" key="1">
    <citation type="submission" date="2019-10" db="EMBL/GenBank/DDBJ databases">
        <title>Assembly and Annotation for the nematode Trichostrongylus colubriformis.</title>
        <authorList>
            <person name="Martin J."/>
        </authorList>
    </citation>
    <scope>NUCLEOTIDE SEQUENCE [LARGE SCALE GENOMIC DNA]</scope>
    <source>
        <strain evidence="1">G859</strain>
        <tissue evidence="1">Whole worm</tissue>
    </source>
</reference>
<accession>A0AAN8IID1</accession>
<protein>
    <submittedName>
        <fullName evidence="1">Uncharacterized protein</fullName>
    </submittedName>
</protein>
<gene>
    <name evidence="1" type="ORF">GCK32_003533</name>
</gene>
<keyword evidence="2" id="KW-1185">Reference proteome</keyword>
<organism evidence="1 2">
    <name type="scientific">Trichostrongylus colubriformis</name>
    <name type="common">Black scour worm</name>
    <dbReference type="NCBI Taxonomy" id="6319"/>
    <lineage>
        <taxon>Eukaryota</taxon>
        <taxon>Metazoa</taxon>
        <taxon>Ecdysozoa</taxon>
        <taxon>Nematoda</taxon>
        <taxon>Chromadorea</taxon>
        <taxon>Rhabditida</taxon>
        <taxon>Rhabditina</taxon>
        <taxon>Rhabditomorpha</taxon>
        <taxon>Strongyloidea</taxon>
        <taxon>Trichostrongylidae</taxon>
        <taxon>Trichostrongylus</taxon>
    </lineage>
</organism>
<dbReference type="Proteomes" id="UP001331761">
    <property type="component" value="Unassembled WGS sequence"/>
</dbReference>